<name>A0A0E9QBN0_ANGAN</name>
<dbReference type="EMBL" id="GBXM01094316">
    <property type="protein sequence ID" value="JAH14261.1"/>
    <property type="molecule type" value="Transcribed_RNA"/>
</dbReference>
<proteinExistence type="predicted"/>
<reference evidence="1" key="2">
    <citation type="journal article" date="2015" name="Fish Shellfish Immunol.">
        <title>Early steps in the European eel (Anguilla anguilla)-Vibrio vulnificus interaction in the gills: Role of the RtxA13 toxin.</title>
        <authorList>
            <person name="Callol A."/>
            <person name="Pajuelo D."/>
            <person name="Ebbesson L."/>
            <person name="Teles M."/>
            <person name="MacKenzie S."/>
            <person name="Amaro C."/>
        </authorList>
    </citation>
    <scope>NUCLEOTIDE SEQUENCE</scope>
</reference>
<reference evidence="1" key="1">
    <citation type="submission" date="2014-11" db="EMBL/GenBank/DDBJ databases">
        <authorList>
            <person name="Amaro Gonzalez C."/>
        </authorList>
    </citation>
    <scope>NUCLEOTIDE SEQUENCE</scope>
</reference>
<accession>A0A0E9QBN0</accession>
<protein>
    <submittedName>
        <fullName evidence="1">Uncharacterized protein</fullName>
    </submittedName>
</protein>
<sequence length="10" mass="1318">MQSMLRLEFY</sequence>
<evidence type="ECO:0000313" key="1">
    <source>
        <dbReference type="EMBL" id="JAH14261.1"/>
    </source>
</evidence>
<organism evidence="1">
    <name type="scientific">Anguilla anguilla</name>
    <name type="common">European freshwater eel</name>
    <name type="synonym">Muraena anguilla</name>
    <dbReference type="NCBI Taxonomy" id="7936"/>
    <lineage>
        <taxon>Eukaryota</taxon>
        <taxon>Metazoa</taxon>
        <taxon>Chordata</taxon>
        <taxon>Craniata</taxon>
        <taxon>Vertebrata</taxon>
        <taxon>Euteleostomi</taxon>
        <taxon>Actinopterygii</taxon>
        <taxon>Neopterygii</taxon>
        <taxon>Teleostei</taxon>
        <taxon>Anguilliformes</taxon>
        <taxon>Anguillidae</taxon>
        <taxon>Anguilla</taxon>
    </lineage>
</organism>